<dbReference type="Gramene" id="VVA31731">
    <property type="protein sequence ID" value="VVA31731"/>
    <property type="gene ID" value="Prudul26B014036"/>
</dbReference>
<sequence length="152" mass="16707">MPSAVLTPTKDKAVDAALEPAVPVPNSEYLTRYQTHQSLISILHSTLTEPVLAQVVGLTTSQAVWDCLRQNFSQQSLANATHLKFQLLSITKGTKPMSEYLALAKSLSDQLAAIRAPVSSDDLVSYVIRRLGLDYAMLITAIMQFPPITQFY</sequence>
<organism evidence="1 2">
    <name type="scientific">Prunus dulcis</name>
    <name type="common">Almond</name>
    <name type="synonym">Amygdalus dulcis</name>
    <dbReference type="NCBI Taxonomy" id="3755"/>
    <lineage>
        <taxon>Eukaryota</taxon>
        <taxon>Viridiplantae</taxon>
        <taxon>Streptophyta</taxon>
        <taxon>Embryophyta</taxon>
        <taxon>Tracheophyta</taxon>
        <taxon>Spermatophyta</taxon>
        <taxon>Magnoliopsida</taxon>
        <taxon>eudicotyledons</taxon>
        <taxon>Gunneridae</taxon>
        <taxon>Pentapetalae</taxon>
        <taxon>rosids</taxon>
        <taxon>fabids</taxon>
        <taxon>Rosales</taxon>
        <taxon>Rosaceae</taxon>
        <taxon>Amygdaloideae</taxon>
        <taxon>Amygdaleae</taxon>
        <taxon>Prunus</taxon>
    </lineage>
</organism>
<dbReference type="AlphaFoldDB" id="A0A5E4FW13"/>
<proteinExistence type="predicted"/>
<evidence type="ECO:0000313" key="2">
    <source>
        <dbReference type="Proteomes" id="UP000327085"/>
    </source>
</evidence>
<protein>
    <submittedName>
        <fullName evidence="1">PREDICTED: UBN2_3 domain-containing</fullName>
    </submittedName>
</protein>
<gene>
    <name evidence="1" type="ORF">ALMOND_2B014036</name>
</gene>
<name>A0A5E4FW13_PRUDU</name>
<dbReference type="PANTHER" id="PTHR47481">
    <property type="match status" value="1"/>
</dbReference>
<dbReference type="InParanoid" id="A0A5E4FW13"/>
<dbReference type="PANTHER" id="PTHR47481:SF22">
    <property type="entry name" value="RETROTRANSPOSON GAG DOMAIN-CONTAINING PROTEIN"/>
    <property type="match status" value="1"/>
</dbReference>
<dbReference type="OMA" id="CALESAY"/>
<evidence type="ECO:0000313" key="1">
    <source>
        <dbReference type="EMBL" id="VVA31731.1"/>
    </source>
</evidence>
<accession>A0A5E4FW13</accession>
<dbReference type="Proteomes" id="UP000327085">
    <property type="component" value="Chromosome 8"/>
</dbReference>
<dbReference type="EMBL" id="CABIKO010000225">
    <property type="protein sequence ID" value="VVA31731.1"/>
    <property type="molecule type" value="Genomic_DNA"/>
</dbReference>
<dbReference type="Pfam" id="PF14223">
    <property type="entry name" value="Retrotran_gag_2"/>
    <property type="match status" value="1"/>
</dbReference>
<reference evidence="2" key="1">
    <citation type="journal article" date="2020" name="Plant J.">
        <title>Transposons played a major role in the diversification between the closely related almond and peach genomes: results from the almond genome sequence.</title>
        <authorList>
            <person name="Alioto T."/>
            <person name="Alexiou K.G."/>
            <person name="Bardil A."/>
            <person name="Barteri F."/>
            <person name="Castanera R."/>
            <person name="Cruz F."/>
            <person name="Dhingra A."/>
            <person name="Duval H."/>
            <person name="Fernandez I Marti A."/>
            <person name="Frias L."/>
            <person name="Galan B."/>
            <person name="Garcia J.L."/>
            <person name="Howad W."/>
            <person name="Gomez-Garrido J."/>
            <person name="Gut M."/>
            <person name="Julca I."/>
            <person name="Morata J."/>
            <person name="Puigdomenech P."/>
            <person name="Ribeca P."/>
            <person name="Rubio Cabetas M.J."/>
            <person name="Vlasova A."/>
            <person name="Wirthensohn M."/>
            <person name="Garcia-Mas J."/>
            <person name="Gabaldon T."/>
            <person name="Casacuberta J.M."/>
            <person name="Arus P."/>
        </authorList>
    </citation>
    <scope>NUCLEOTIDE SEQUENCE [LARGE SCALE GENOMIC DNA]</scope>
    <source>
        <strain evidence="2">cv. Texas</strain>
    </source>
</reference>